<dbReference type="Proteomes" id="UP000030232">
    <property type="component" value="Segment"/>
</dbReference>
<gene>
    <name evidence="1" type="ORF">Bp8pC_189</name>
</gene>
<dbReference type="RefSeq" id="YP_009227096.1">
    <property type="nucleotide sequence ID" value="NC_029121.1"/>
</dbReference>
<keyword evidence="2" id="KW-1185">Reference proteome</keyword>
<dbReference type="EMBL" id="KJ010547">
    <property type="protein sequence ID" value="AHJ87619.1"/>
    <property type="molecule type" value="Genomic_DNA"/>
</dbReference>
<reference evidence="1 2" key="1">
    <citation type="journal article" date="2015" name="Appl. Environ. Microbiol.">
        <title>Effects of actin-like proteins encoded by two Bacillus pumilus phages on unstable lysogeny, revealed by genomic analysis.</title>
        <authorList>
            <person name="Yuan Y."/>
            <person name="Peng Q."/>
            <person name="Wu D."/>
            <person name="Kou Z."/>
            <person name="Wu Y."/>
            <person name="Liu P."/>
            <person name="Gao M."/>
        </authorList>
    </citation>
    <scope>NUCLEOTIDE SEQUENCE [LARGE SCALE GENOMIC DNA]</scope>
</reference>
<evidence type="ECO:0000313" key="2">
    <source>
        <dbReference type="Proteomes" id="UP000030232"/>
    </source>
</evidence>
<dbReference type="GeneID" id="26798008"/>
<organism evidence="1 2">
    <name type="scientific">Bacillus phage Bp8p-C</name>
    <dbReference type="NCBI Taxonomy" id="1445810"/>
    <lineage>
        <taxon>Viruses</taxon>
        <taxon>Duplodnaviria</taxon>
        <taxon>Heunggongvirae</taxon>
        <taxon>Uroviricota</taxon>
        <taxon>Caudoviricetes</taxon>
        <taxon>Herelleviridae</taxon>
        <taxon>Bastillevirinae</taxon>
        <taxon>Agatevirus</taxon>
        <taxon>Agatevirus Bp8pC</taxon>
    </lineage>
</organism>
<sequence length="82" mass="9418">MNYREHVLQQLEPIKVYLQENPKETIAILAELKKSADHNVSISDIAQTIVRANETTYIESLSQELYLMIVDLSDDCIQIIRG</sequence>
<accession>A0A0A0PIZ8</accession>
<name>A0A0A0PIZ8_9CAUD</name>
<evidence type="ECO:0000313" key="1">
    <source>
        <dbReference type="EMBL" id="AHJ87619.1"/>
    </source>
</evidence>
<proteinExistence type="predicted"/>
<protein>
    <submittedName>
        <fullName evidence="1">Uncharacterized protein</fullName>
    </submittedName>
</protein>
<dbReference type="KEGG" id="vg:26798008"/>